<protein>
    <submittedName>
        <fullName evidence="3">Uncharacterized protein</fullName>
    </submittedName>
</protein>
<accession>A0A0A1W934</accession>
<organism evidence="3 4">
    <name type="scientific">Sphingomonas parapaucimobilis NBRC 15100</name>
    <dbReference type="NCBI Taxonomy" id="1219049"/>
    <lineage>
        <taxon>Bacteria</taxon>
        <taxon>Pseudomonadati</taxon>
        <taxon>Pseudomonadota</taxon>
        <taxon>Alphaproteobacteria</taxon>
        <taxon>Sphingomonadales</taxon>
        <taxon>Sphingomonadaceae</taxon>
        <taxon>Sphingomonas</taxon>
    </lineage>
</organism>
<keyword evidence="2" id="KW-0732">Signal</keyword>
<dbReference type="Gene3D" id="2.40.160.180">
    <property type="entry name" value="Carbohydrate-selective porin OprB"/>
    <property type="match status" value="1"/>
</dbReference>
<evidence type="ECO:0000313" key="3">
    <source>
        <dbReference type="EMBL" id="GAM01429.1"/>
    </source>
</evidence>
<name>A0A0A1W934_9SPHN</name>
<dbReference type="Proteomes" id="UP000032305">
    <property type="component" value="Unassembled WGS sequence"/>
</dbReference>
<evidence type="ECO:0000256" key="1">
    <source>
        <dbReference type="ARBA" id="ARBA00008769"/>
    </source>
</evidence>
<sequence length="437" mass="46826">MIRIVSRAALCGLFLVARAASAQDTQPQDFAIHGQATLVAQGVGGFASPYTGANSLTPRQVKETADVTAFIGVRAWTGGELWVNPEIDQGFGLSNTLGVAGFPSAEAYKVGKAEPYFRLQRAFFRQTFGLGGTREAVAGVANQLGGSRSLDRIVLTIGKFGVGDLLDTNPYAHDPRGDFLNWSAVDTGSFDYAADAWGYTTGVAAELYRGDWTLRTGLFNLSTVPNGERLEHGFGQYQLDAEVEHRHQVAGRPGSVRFGFFRNRGNFSRFDDALAYAATTGGAVDPSVTRRRMTRIGGYMNMDQALTDTLGLFARVGVSDGAIEPYDFTDIDRTAQIGASLNGKSWGRAQDRVGLALIANGISAEHRRYLAAGGLGVLVGDGKLPDAGAEEIAEAYYDVALTRALAVTLDAQYVENPGYNRDRGPAEVFALRVHGAF</sequence>
<dbReference type="EMBL" id="BBPI01000063">
    <property type="protein sequence ID" value="GAM01429.1"/>
    <property type="molecule type" value="Genomic_DNA"/>
</dbReference>
<proteinExistence type="inferred from homology"/>
<dbReference type="GO" id="GO:0008643">
    <property type="term" value="P:carbohydrate transport"/>
    <property type="evidence" value="ECO:0007669"/>
    <property type="project" value="InterPro"/>
</dbReference>
<dbReference type="OrthoDB" id="5755240at2"/>
<comment type="caution">
    <text evidence="3">The sequence shown here is derived from an EMBL/GenBank/DDBJ whole genome shotgun (WGS) entry which is preliminary data.</text>
</comment>
<comment type="similarity">
    <text evidence="1 2">Belongs to the OprB family.</text>
</comment>
<dbReference type="Pfam" id="PF04966">
    <property type="entry name" value="OprB"/>
    <property type="match status" value="1"/>
</dbReference>
<dbReference type="AlphaFoldDB" id="A0A0A1W934"/>
<gene>
    <name evidence="3" type="ORF">SP5_063_00010</name>
</gene>
<evidence type="ECO:0000256" key="2">
    <source>
        <dbReference type="RuleBase" id="RU363072"/>
    </source>
</evidence>
<evidence type="ECO:0000313" key="4">
    <source>
        <dbReference type="Proteomes" id="UP000032305"/>
    </source>
</evidence>
<dbReference type="RefSeq" id="WP_052811500.1">
    <property type="nucleotide sequence ID" value="NZ_BBPI01000063.1"/>
</dbReference>
<dbReference type="InterPro" id="IPR038673">
    <property type="entry name" value="OprB_sf"/>
</dbReference>
<reference evidence="3 4" key="1">
    <citation type="submission" date="2014-11" db="EMBL/GenBank/DDBJ databases">
        <title>Whole genome shotgun sequence of Sphingomonas parapaucimobilis NBRC 15100.</title>
        <authorList>
            <person name="Katano-Makiyama Y."/>
            <person name="Hosoyama A."/>
            <person name="Hashimoto M."/>
            <person name="Hosoyama Y."/>
            <person name="Noguchi M."/>
            <person name="Numata M."/>
            <person name="Tsuchikane K."/>
            <person name="Hirakata S."/>
            <person name="Uohara A."/>
            <person name="Shimodaira J."/>
            <person name="Ohji S."/>
            <person name="Ichikawa N."/>
            <person name="Kimura A."/>
            <person name="Yamazoe A."/>
            <person name="Fujita N."/>
        </authorList>
    </citation>
    <scope>NUCLEOTIDE SEQUENCE [LARGE SCALE GENOMIC DNA]</scope>
    <source>
        <strain evidence="3 4">NBRC 15100</strain>
    </source>
</reference>
<feature type="signal peptide" evidence="2">
    <location>
        <begin position="1"/>
        <end position="22"/>
    </location>
</feature>
<dbReference type="eggNOG" id="COG3637">
    <property type="taxonomic scope" value="Bacteria"/>
</dbReference>
<dbReference type="InterPro" id="IPR007049">
    <property type="entry name" value="Carb-sel_porin_OprB"/>
</dbReference>
<keyword evidence="4" id="KW-1185">Reference proteome</keyword>
<dbReference type="GO" id="GO:0016020">
    <property type="term" value="C:membrane"/>
    <property type="evidence" value="ECO:0007669"/>
    <property type="project" value="InterPro"/>
</dbReference>
<dbReference type="GO" id="GO:0015288">
    <property type="term" value="F:porin activity"/>
    <property type="evidence" value="ECO:0007669"/>
    <property type="project" value="InterPro"/>
</dbReference>
<feature type="chain" id="PRO_5007227581" evidence="2">
    <location>
        <begin position="23"/>
        <end position="437"/>
    </location>
</feature>